<dbReference type="SUPFAM" id="SSF81606">
    <property type="entry name" value="PP2C-like"/>
    <property type="match status" value="1"/>
</dbReference>
<dbReference type="Proteomes" id="UP000468735">
    <property type="component" value="Unassembled WGS sequence"/>
</dbReference>
<proteinExistence type="predicted"/>
<comment type="caution">
    <text evidence="3">The sequence shown here is derived from an EMBL/GenBank/DDBJ whole genome shotgun (WGS) entry which is preliminary data.</text>
</comment>
<feature type="domain" description="PPM-type phosphatase" evidence="2">
    <location>
        <begin position="26"/>
        <end position="225"/>
    </location>
</feature>
<dbReference type="Pfam" id="PF13672">
    <property type="entry name" value="PP2C_2"/>
    <property type="match status" value="1"/>
</dbReference>
<reference evidence="3 4" key="1">
    <citation type="submission" date="2019-09" db="EMBL/GenBank/DDBJ databases">
        <title>Actinomadura physcomitrii sp. nov., a novel actinomycete isolated from moss [Physcomitrium sphaericum (Ludw) Fuernr].</title>
        <authorList>
            <person name="Zhuang X."/>
            <person name="Liu C."/>
        </authorList>
    </citation>
    <scope>NUCLEOTIDE SEQUENCE [LARGE SCALE GENOMIC DNA]</scope>
    <source>
        <strain evidence="3 4">HMC1</strain>
    </source>
</reference>
<accession>A0A6H9Z8R7</accession>
<feature type="compositionally biased region" description="Basic and acidic residues" evidence="1">
    <location>
        <begin position="244"/>
        <end position="260"/>
    </location>
</feature>
<gene>
    <name evidence="3" type="ORF">F8566_05060</name>
</gene>
<dbReference type="EMBL" id="WBMT01000002">
    <property type="protein sequence ID" value="KAB2351596.1"/>
    <property type="molecule type" value="Genomic_DNA"/>
</dbReference>
<sequence>MNVSFATSAKAPDASNEDYALATPEIAVLLDGSGVPPGAETGCRHGLPWFVRTLAAQLARHAQNLDVPLAGALEQAIKATADDHADTCDPTHPLSPSCTVVTVRSRPHGMDWLVLGDSTLVLRTREGFDVMSDQRLKKGAKKQRAALRQSQGGERGLWTDLVAEERRLRNHPDGYWIAAGEPAAAHHALMGETAGEATAALLMSDGAARPVDPFGLVTWERCFEWVSNRGPASWLDRVRDIENTDPDRTRWPRSKKHDDATVGLVTRPSPGG</sequence>
<dbReference type="InterPro" id="IPR036457">
    <property type="entry name" value="PPM-type-like_dom_sf"/>
</dbReference>
<name>A0A6H9Z8R7_9ACTN</name>
<dbReference type="AlphaFoldDB" id="A0A6H9Z8R7"/>
<dbReference type="OrthoDB" id="3190646at2"/>
<feature type="region of interest" description="Disordered" evidence="1">
    <location>
        <begin position="244"/>
        <end position="272"/>
    </location>
</feature>
<evidence type="ECO:0000256" key="1">
    <source>
        <dbReference type="SAM" id="MobiDB-lite"/>
    </source>
</evidence>
<evidence type="ECO:0000313" key="3">
    <source>
        <dbReference type="EMBL" id="KAB2351596.1"/>
    </source>
</evidence>
<evidence type="ECO:0000259" key="2">
    <source>
        <dbReference type="Pfam" id="PF13672"/>
    </source>
</evidence>
<dbReference type="RefSeq" id="WP_151558494.1">
    <property type="nucleotide sequence ID" value="NZ_WBMT01000002.1"/>
</dbReference>
<keyword evidence="4" id="KW-1185">Reference proteome</keyword>
<protein>
    <submittedName>
        <fullName evidence="3">Protein phosphatase 2C domain-containing protein</fullName>
    </submittedName>
</protein>
<evidence type="ECO:0000313" key="4">
    <source>
        <dbReference type="Proteomes" id="UP000468735"/>
    </source>
</evidence>
<dbReference type="Gene3D" id="3.60.40.10">
    <property type="entry name" value="PPM-type phosphatase domain"/>
    <property type="match status" value="1"/>
</dbReference>
<dbReference type="InterPro" id="IPR001932">
    <property type="entry name" value="PPM-type_phosphatase-like_dom"/>
</dbReference>
<organism evidence="3 4">
    <name type="scientific">Actinomadura rudentiformis</name>
    <dbReference type="NCBI Taxonomy" id="359158"/>
    <lineage>
        <taxon>Bacteria</taxon>
        <taxon>Bacillati</taxon>
        <taxon>Actinomycetota</taxon>
        <taxon>Actinomycetes</taxon>
        <taxon>Streptosporangiales</taxon>
        <taxon>Thermomonosporaceae</taxon>
        <taxon>Actinomadura</taxon>
    </lineage>
</organism>